<dbReference type="Proteomes" id="UP001220324">
    <property type="component" value="Unassembled WGS sequence"/>
</dbReference>
<keyword evidence="2" id="KW-1185">Reference proteome</keyword>
<dbReference type="AlphaFoldDB" id="A0AAD6D1H9"/>
<comment type="caution">
    <text evidence="1">The sequence shown here is derived from an EMBL/GenBank/DDBJ whole genome shotgun (WGS) entry which is preliminary data.</text>
</comment>
<proteinExistence type="predicted"/>
<dbReference type="EMBL" id="JAQIZZ010000003">
    <property type="protein sequence ID" value="KAJ5546023.1"/>
    <property type="molecule type" value="Genomic_DNA"/>
</dbReference>
<sequence>MTDQGGDKYAQVISDGQQTVMLTGAIVELVGRPLSSIWRKRSATQAFKEKLGEWADEAVDRKGRCLQPVLRSRAFEDHLVRENGYFQPTGQCDSSFAWAQLLYALNIRPGGGVIAWRLPPKGINPAVAGDVALEVDGAAMCHIINIFRLYKKSAPEDFNRCSFPFGRLSIDQNGAKFTATFEPGTQDDLREQRVPFSYRCWAIPGSYLLIDKEVVVANYFNAIHYDISDAAEIGGLPNPNQPMKDRASFLLRALELLRSGGLDHAFTRCPRICTEAWHKPRLITRKWMEEMSRIKRRVTTNGGEDMSLIEYIVSSLADRPNFVAEVNHSCSIFLRSAGEQERWKPLVRSWLDERCMSSQSGFSSYWTQSSPSTGLMEQILNRLMLKELPSVLENLKMQPEGSWLKELSTMVSDLIDLLTAGDDLINAPLLVLGLGADHSLWQGTCEVRGQ</sequence>
<organism evidence="1 2">
    <name type="scientific">Penicillium frequentans</name>
    <dbReference type="NCBI Taxonomy" id="3151616"/>
    <lineage>
        <taxon>Eukaryota</taxon>
        <taxon>Fungi</taxon>
        <taxon>Dikarya</taxon>
        <taxon>Ascomycota</taxon>
        <taxon>Pezizomycotina</taxon>
        <taxon>Eurotiomycetes</taxon>
        <taxon>Eurotiomycetidae</taxon>
        <taxon>Eurotiales</taxon>
        <taxon>Aspergillaceae</taxon>
        <taxon>Penicillium</taxon>
    </lineage>
</organism>
<accession>A0AAD6D1H9</accession>
<protein>
    <submittedName>
        <fullName evidence="1">Uncharacterized protein</fullName>
    </submittedName>
</protein>
<evidence type="ECO:0000313" key="1">
    <source>
        <dbReference type="EMBL" id="KAJ5546023.1"/>
    </source>
</evidence>
<reference evidence="1 2" key="1">
    <citation type="journal article" date="2023" name="IMA Fungus">
        <title>Comparative genomic study of the Penicillium genus elucidates a diverse pangenome and 15 lateral gene transfer events.</title>
        <authorList>
            <person name="Petersen C."/>
            <person name="Sorensen T."/>
            <person name="Nielsen M.R."/>
            <person name="Sondergaard T.E."/>
            <person name="Sorensen J.L."/>
            <person name="Fitzpatrick D.A."/>
            <person name="Frisvad J.C."/>
            <person name="Nielsen K.L."/>
        </authorList>
    </citation>
    <scope>NUCLEOTIDE SEQUENCE [LARGE SCALE GENOMIC DNA]</scope>
    <source>
        <strain evidence="1 2">IBT 35679</strain>
    </source>
</reference>
<gene>
    <name evidence="1" type="ORF">N7494_003608</name>
</gene>
<name>A0AAD6D1H9_9EURO</name>
<evidence type="ECO:0000313" key="2">
    <source>
        <dbReference type="Proteomes" id="UP001220324"/>
    </source>
</evidence>